<protein>
    <recommendedName>
        <fullName evidence="2">SAP domain-containing protein</fullName>
    </recommendedName>
</protein>
<dbReference type="AlphaFoldDB" id="A0A6A3AQ88"/>
<evidence type="ECO:0000256" key="1">
    <source>
        <dbReference type="SAM" id="MobiDB-lite"/>
    </source>
</evidence>
<organism evidence="3 4">
    <name type="scientific">Hibiscus syriacus</name>
    <name type="common">Rose of Sharon</name>
    <dbReference type="NCBI Taxonomy" id="106335"/>
    <lineage>
        <taxon>Eukaryota</taxon>
        <taxon>Viridiplantae</taxon>
        <taxon>Streptophyta</taxon>
        <taxon>Embryophyta</taxon>
        <taxon>Tracheophyta</taxon>
        <taxon>Spermatophyta</taxon>
        <taxon>Magnoliopsida</taxon>
        <taxon>eudicotyledons</taxon>
        <taxon>Gunneridae</taxon>
        <taxon>Pentapetalae</taxon>
        <taxon>rosids</taxon>
        <taxon>malvids</taxon>
        <taxon>Malvales</taxon>
        <taxon>Malvaceae</taxon>
        <taxon>Malvoideae</taxon>
        <taxon>Hibiscus</taxon>
    </lineage>
</organism>
<dbReference type="InterPro" id="IPR003034">
    <property type="entry name" value="SAP_dom"/>
</dbReference>
<feature type="compositionally biased region" description="Basic and acidic residues" evidence="1">
    <location>
        <begin position="503"/>
        <end position="524"/>
    </location>
</feature>
<proteinExistence type="predicted"/>
<evidence type="ECO:0000313" key="3">
    <source>
        <dbReference type="EMBL" id="KAE8706841.1"/>
    </source>
</evidence>
<dbReference type="Gene3D" id="1.10.720.30">
    <property type="entry name" value="SAP domain"/>
    <property type="match status" value="1"/>
</dbReference>
<feature type="region of interest" description="Disordered" evidence="1">
    <location>
        <begin position="204"/>
        <end position="237"/>
    </location>
</feature>
<dbReference type="SUPFAM" id="SSF68906">
    <property type="entry name" value="SAP domain"/>
    <property type="match status" value="1"/>
</dbReference>
<feature type="compositionally biased region" description="Basic and acidic residues" evidence="1">
    <location>
        <begin position="630"/>
        <end position="644"/>
    </location>
</feature>
<gene>
    <name evidence="3" type="ORF">F3Y22_tig00110388pilonHSYRG00395</name>
</gene>
<feature type="region of interest" description="Disordered" evidence="1">
    <location>
        <begin position="300"/>
        <end position="353"/>
    </location>
</feature>
<dbReference type="PANTHER" id="PTHR47031">
    <property type="entry name" value="SAP DNA-BINDING DOMAIN-CONTAINING PROTEIN"/>
    <property type="match status" value="1"/>
</dbReference>
<evidence type="ECO:0000313" key="4">
    <source>
        <dbReference type="Proteomes" id="UP000436088"/>
    </source>
</evidence>
<name>A0A6A3AQ88_HIBSY</name>
<dbReference type="SMART" id="SM00513">
    <property type="entry name" value="SAP"/>
    <property type="match status" value="1"/>
</dbReference>
<dbReference type="EMBL" id="VEPZ02000967">
    <property type="protein sequence ID" value="KAE8706841.1"/>
    <property type="molecule type" value="Genomic_DNA"/>
</dbReference>
<keyword evidence="4" id="KW-1185">Reference proteome</keyword>
<dbReference type="Proteomes" id="UP000436088">
    <property type="component" value="Unassembled WGS sequence"/>
</dbReference>
<dbReference type="PROSITE" id="PS50800">
    <property type="entry name" value="SAP"/>
    <property type="match status" value="1"/>
</dbReference>
<feature type="compositionally biased region" description="Polar residues" evidence="1">
    <location>
        <begin position="301"/>
        <end position="318"/>
    </location>
</feature>
<feature type="domain" description="SAP" evidence="2">
    <location>
        <begin position="13"/>
        <end position="47"/>
    </location>
</feature>
<feature type="compositionally biased region" description="Basic and acidic residues" evidence="1">
    <location>
        <begin position="531"/>
        <end position="542"/>
    </location>
</feature>
<comment type="caution">
    <text evidence="3">The sequence shown here is derived from an EMBL/GenBank/DDBJ whole genome shotgun (WGS) entry which is preliminary data.</text>
</comment>
<dbReference type="Pfam" id="PF02037">
    <property type="entry name" value="SAP"/>
    <property type="match status" value="1"/>
</dbReference>
<sequence length="794" mass="87547">MSSEFQILDNRPIDKWKVVELREELKRRHLTTRGLKKDLVRRLDAAVRTERKKAANEATNGFNNGDSQPVVEQGTEKVKEVVDHGGLKIQDNITDCAAASDHGVVEEKDILMEGEHLTSSKLEKNVNSNIQIECQDPMVPEPKDDIIDDNVKISLDVVKPEMVEPYSSTGPGHGIVEERDILVEDEPVIQATVVKTVIPEVPLTGQHLQSSEQEENVNSDMQTESDDPKAQLENENQEDDMHKKFDVGDDGGCENEECGLKFKDDITDCVAASGHGVIEGSDMLVDDTAAVTEVPLIGKHLNSSKQEENVNSNMQMGSRNRKLEEENGSPKLEAGSYDPKAQLENENQEDDMHKKVEDVVDYGGGENEECELKFKDDITDCVVASAHGVIEESDMLVDDKAAVTEVPLMGEHLQSSKQEENVNSNMQTESQDKNLEVESGSPKLEEESDDPKVQLENENQEDDMHKKVEDVVDHGGGENEKGCGLKFKDDVSDCVAASGHGSSKQEENVDPYMKTESRDRKIEEENGSPKLEVESGDPKVQLENENEEDEMHKKVKDVVDHGGGENEECELKFKDDISDCVAASGHGVIEESDMLVDDTAGVAEVPLIRKHLQRSKQEENVSSNTQMECQDGKPPVENESPKVEVETDDPKAHLENGDDMLDASSLNNQAPEINPISGSLAKSDYMSSSEKIEVKDNLIDDNLKLSQDVVKPEMVVEPCSFSNVSLGGGFYSHHKAFYGPGNKGEFGESLNYGGDSPIASMWRGSCRWKLLEMLRGGAAAAAGNCWKCNVEMLE</sequence>
<dbReference type="InterPro" id="IPR036361">
    <property type="entry name" value="SAP_dom_sf"/>
</dbReference>
<feature type="compositionally biased region" description="Polar residues" evidence="1">
    <location>
        <begin position="413"/>
        <end position="429"/>
    </location>
</feature>
<accession>A0A6A3AQ88</accession>
<feature type="region of interest" description="Disordered" evidence="1">
    <location>
        <begin position="407"/>
        <end position="553"/>
    </location>
</feature>
<reference evidence="3" key="1">
    <citation type="submission" date="2019-09" db="EMBL/GenBank/DDBJ databases">
        <title>Draft genome information of white flower Hibiscus syriacus.</title>
        <authorList>
            <person name="Kim Y.-M."/>
        </authorList>
    </citation>
    <scope>NUCLEOTIDE SEQUENCE [LARGE SCALE GENOMIC DNA]</scope>
    <source>
        <strain evidence="3">YM2019G1</strain>
    </source>
</reference>
<feature type="region of interest" description="Disordered" evidence="1">
    <location>
        <begin position="613"/>
        <end position="644"/>
    </location>
</feature>
<feature type="compositionally biased region" description="Basic and acidic residues" evidence="1">
    <location>
        <begin position="462"/>
        <end position="491"/>
    </location>
</feature>
<evidence type="ECO:0000259" key="2">
    <source>
        <dbReference type="PROSITE" id="PS50800"/>
    </source>
</evidence>
<dbReference type="PANTHER" id="PTHR47031:SF3">
    <property type="entry name" value="SAP DOMAIN-CONTAINING PROTEIN"/>
    <property type="match status" value="1"/>
</dbReference>